<keyword evidence="18" id="KW-1185">Reference proteome</keyword>
<gene>
    <name evidence="15" type="primary">pabC</name>
    <name evidence="16" type="ORF">EpCFBP13511_05280</name>
    <name evidence="15" type="ORF">IFT93_20535</name>
</gene>
<evidence type="ECO:0000256" key="11">
    <source>
        <dbReference type="ARBA" id="ARBA00069174"/>
    </source>
</evidence>
<dbReference type="NCBIfam" id="NF004761">
    <property type="entry name" value="PRK06092.1"/>
    <property type="match status" value="1"/>
</dbReference>
<dbReference type="PANTHER" id="PTHR42743:SF2">
    <property type="entry name" value="AMINODEOXYCHORISMATE LYASE"/>
    <property type="match status" value="1"/>
</dbReference>
<dbReference type="EMBL" id="JACYNN010000024">
    <property type="protein sequence ID" value="MBD8108771.1"/>
    <property type="molecule type" value="Genomic_DNA"/>
</dbReference>
<comment type="caution">
    <text evidence="16">The sequence shown here is derived from an EMBL/GenBank/DDBJ whole genome shotgun (WGS) entry which is preliminary data.</text>
</comment>
<dbReference type="InterPro" id="IPR043131">
    <property type="entry name" value="BCAT-like_N"/>
</dbReference>
<evidence type="ECO:0000256" key="10">
    <source>
        <dbReference type="ARBA" id="ARBA00054027"/>
    </source>
</evidence>
<dbReference type="GO" id="GO:0008696">
    <property type="term" value="F:4-amino-4-deoxychorismate lyase activity"/>
    <property type="evidence" value="ECO:0007669"/>
    <property type="project" value="UniProtKB-UniRule"/>
</dbReference>
<dbReference type="Proteomes" id="UP000661012">
    <property type="component" value="Unassembled WGS sequence"/>
</dbReference>
<comment type="subunit">
    <text evidence="3">Homodimer.</text>
</comment>
<dbReference type="InterPro" id="IPR017824">
    <property type="entry name" value="Aminodeoxychorismate_lyase_IV"/>
</dbReference>
<dbReference type="FunFam" id="3.20.10.10:FF:000002">
    <property type="entry name" value="D-alanine aminotransferase"/>
    <property type="match status" value="1"/>
</dbReference>
<dbReference type="GO" id="GO:0046656">
    <property type="term" value="P:folic acid biosynthetic process"/>
    <property type="evidence" value="ECO:0007669"/>
    <property type="project" value="UniProtKB-KW"/>
</dbReference>
<evidence type="ECO:0000313" key="18">
    <source>
        <dbReference type="Proteomes" id="UP000661012"/>
    </source>
</evidence>
<dbReference type="InterPro" id="IPR036038">
    <property type="entry name" value="Aminotransferase-like"/>
</dbReference>
<dbReference type="PROSITE" id="PS00770">
    <property type="entry name" value="AA_TRANSFER_CLASS_4"/>
    <property type="match status" value="1"/>
</dbReference>
<evidence type="ECO:0000256" key="12">
    <source>
        <dbReference type="NCBIfam" id="TIGR03461"/>
    </source>
</evidence>
<dbReference type="PANTHER" id="PTHR42743">
    <property type="entry name" value="AMINO-ACID AMINOTRANSFERASE"/>
    <property type="match status" value="1"/>
</dbReference>
<protein>
    <recommendedName>
        <fullName evidence="11 12">Aminodeoxychorismate lyase</fullName>
        <ecNumber evidence="8 12">4.1.3.38</ecNumber>
    </recommendedName>
</protein>
<evidence type="ECO:0000313" key="17">
    <source>
        <dbReference type="Proteomes" id="UP000306393"/>
    </source>
</evidence>
<evidence type="ECO:0000256" key="7">
    <source>
        <dbReference type="ARBA" id="ARBA00035633"/>
    </source>
</evidence>
<dbReference type="CDD" id="cd01559">
    <property type="entry name" value="ADCL_like"/>
    <property type="match status" value="1"/>
</dbReference>
<organism evidence="16 17">
    <name type="scientific">Erwinia persicina</name>
    <dbReference type="NCBI Taxonomy" id="55211"/>
    <lineage>
        <taxon>Bacteria</taxon>
        <taxon>Pseudomonadati</taxon>
        <taxon>Pseudomonadota</taxon>
        <taxon>Gammaproteobacteria</taxon>
        <taxon>Enterobacterales</taxon>
        <taxon>Erwiniaceae</taxon>
        <taxon>Erwinia</taxon>
    </lineage>
</organism>
<evidence type="ECO:0000313" key="15">
    <source>
        <dbReference type="EMBL" id="MBD8108771.1"/>
    </source>
</evidence>
<dbReference type="RefSeq" id="WP_062743727.1">
    <property type="nucleotide sequence ID" value="NZ_CP022725.1"/>
</dbReference>
<comment type="cofactor">
    <cofactor evidence="1 14">
        <name>pyridoxal 5'-phosphate</name>
        <dbReference type="ChEBI" id="CHEBI:597326"/>
    </cofactor>
</comment>
<comment type="catalytic activity">
    <reaction evidence="9">
        <text>4-amino-4-deoxychorismate = 4-aminobenzoate + pyruvate + H(+)</text>
        <dbReference type="Rhea" id="RHEA:16201"/>
        <dbReference type="ChEBI" id="CHEBI:15361"/>
        <dbReference type="ChEBI" id="CHEBI:15378"/>
        <dbReference type="ChEBI" id="CHEBI:17836"/>
        <dbReference type="ChEBI" id="CHEBI:58406"/>
        <dbReference type="EC" id="4.1.3.38"/>
    </reaction>
</comment>
<dbReference type="GO" id="GO:0008153">
    <property type="term" value="P:4-aminobenzoate biosynthetic process"/>
    <property type="evidence" value="ECO:0007669"/>
    <property type="project" value="UniProtKB-UniRule"/>
</dbReference>
<evidence type="ECO:0000256" key="8">
    <source>
        <dbReference type="ARBA" id="ARBA00035676"/>
    </source>
</evidence>
<evidence type="ECO:0000256" key="13">
    <source>
        <dbReference type="RuleBase" id="RU004106"/>
    </source>
</evidence>
<comment type="function">
    <text evidence="10">Involved in the biosynthesis of p-aminobenzoate (PABA), a precursor of tetrahydrofolate. Converts 4-amino-4-deoxychorismate into 4-aminobenzoate (PABA) and pyruvate.</text>
</comment>
<dbReference type="KEGG" id="epe:CI789_10315"/>
<keyword evidence="6 16" id="KW-0456">Lyase</keyword>
<dbReference type="Pfam" id="PF01063">
    <property type="entry name" value="Aminotran_4"/>
    <property type="match status" value="1"/>
</dbReference>
<comment type="pathway">
    <text evidence="7">Cofactor biosynthesis; tetrahydrofolate biosynthesis; 4-aminobenzoate from chorismate: step 2/2.</text>
</comment>
<sequence length="272" mass="30000">MVWVNGVPGDSIDARDRAVQFGDGCFTTARIHQGKIVQTEAHLTRLQQACERLKIGGVDWQRLESEMIGAAATRDDGVLKVILTRGSGGRGYSAAGCSQPARIISLSDYPSRYHSLRETGARLALSSIRLGKNPQLAGIKHLNRLEQVLIRTELDQTAADEALVLDSDAMLVECCAANLFWRTGNQVFTPDLSTSGVNGIQRQRVMRQVVQLGFRLKEVRAEMDVLATAEEVLITNALMPVLPVYQAEQWRYASRQLFNLLNPPFLNDAGPL</sequence>
<dbReference type="SUPFAM" id="SSF56752">
    <property type="entry name" value="D-aminoacid aminotransferase-like PLP-dependent enzymes"/>
    <property type="match status" value="1"/>
</dbReference>
<dbReference type="InterPro" id="IPR018300">
    <property type="entry name" value="Aminotrans_IV_CS"/>
</dbReference>
<accession>A0A3Q8H5C8</accession>
<keyword evidence="5" id="KW-0289">Folate biosynthesis</keyword>
<evidence type="ECO:0000313" key="16">
    <source>
        <dbReference type="EMBL" id="TKJ93091.1"/>
    </source>
</evidence>
<evidence type="ECO:0000256" key="3">
    <source>
        <dbReference type="ARBA" id="ARBA00011738"/>
    </source>
</evidence>
<dbReference type="InterPro" id="IPR043132">
    <property type="entry name" value="BCAT-like_C"/>
</dbReference>
<evidence type="ECO:0000256" key="14">
    <source>
        <dbReference type="RuleBase" id="RU004516"/>
    </source>
</evidence>
<evidence type="ECO:0000256" key="1">
    <source>
        <dbReference type="ARBA" id="ARBA00001933"/>
    </source>
</evidence>
<dbReference type="Gene3D" id="3.20.10.10">
    <property type="entry name" value="D-amino Acid Aminotransferase, subunit A, domain 2"/>
    <property type="match status" value="1"/>
</dbReference>
<proteinExistence type="inferred from homology"/>
<reference evidence="15 18" key="2">
    <citation type="journal article" date="2020" name="FEMS Microbiol. Ecol.">
        <title>Temporal dynamics of bacterial communities during seed development and maturation.</title>
        <authorList>
            <person name="Chesneau G."/>
            <person name="Torres-Cortes G."/>
            <person name="Briand M."/>
            <person name="Darrasse A."/>
            <person name="Preveaux A."/>
            <person name="Marais C."/>
            <person name="Jacques M.A."/>
            <person name="Shade A."/>
            <person name="Barret M."/>
        </authorList>
    </citation>
    <scope>NUCLEOTIDE SEQUENCE [LARGE SCALE GENOMIC DNA]</scope>
    <source>
        <strain evidence="15 18">CFBP13732</strain>
    </source>
</reference>
<evidence type="ECO:0000256" key="6">
    <source>
        <dbReference type="ARBA" id="ARBA00023239"/>
    </source>
</evidence>
<dbReference type="EMBL" id="QGAC01000004">
    <property type="protein sequence ID" value="TKJ93091.1"/>
    <property type="molecule type" value="Genomic_DNA"/>
</dbReference>
<evidence type="ECO:0000256" key="5">
    <source>
        <dbReference type="ARBA" id="ARBA00022909"/>
    </source>
</evidence>
<dbReference type="GO" id="GO:0005829">
    <property type="term" value="C:cytosol"/>
    <property type="evidence" value="ECO:0007669"/>
    <property type="project" value="TreeGrafter"/>
</dbReference>
<comment type="similarity">
    <text evidence="2 13">Belongs to the class-IV pyridoxal-phosphate-dependent aminotransferase family.</text>
</comment>
<dbReference type="GeneID" id="67477229"/>
<dbReference type="GO" id="GO:0030170">
    <property type="term" value="F:pyridoxal phosphate binding"/>
    <property type="evidence" value="ECO:0007669"/>
    <property type="project" value="InterPro"/>
</dbReference>
<dbReference type="OrthoDB" id="9805628at2"/>
<evidence type="ECO:0000256" key="9">
    <source>
        <dbReference type="ARBA" id="ARBA00049529"/>
    </source>
</evidence>
<name>A0A3Q8H5C8_9GAMM</name>
<dbReference type="EC" id="4.1.3.38" evidence="8 12"/>
<dbReference type="NCBIfam" id="TIGR03461">
    <property type="entry name" value="pabC_Proteo"/>
    <property type="match status" value="1"/>
</dbReference>
<keyword evidence="4 14" id="KW-0663">Pyridoxal phosphate</keyword>
<evidence type="ECO:0000256" key="4">
    <source>
        <dbReference type="ARBA" id="ARBA00022898"/>
    </source>
</evidence>
<reference evidence="16 17" key="1">
    <citation type="journal article" date="2019" name="Sci. Rep.">
        <title>Differences in resource use lead to coexistence of seed-transmitted microbial populations.</title>
        <authorList>
            <person name="Torres-Cortes G."/>
            <person name="Garcia B.J."/>
            <person name="Compant S."/>
            <person name="Rezki S."/>
            <person name="Jones P."/>
            <person name="Preveaux A."/>
            <person name="Briand M."/>
            <person name="Roulet A."/>
            <person name="Bouchez O."/>
            <person name="Jacobson D."/>
            <person name="Barret M."/>
        </authorList>
    </citation>
    <scope>NUCLEOTIDE SEQUENCE [LARGE SCALE GENOMIC DNA]</scope>
    <source>
        <strain evidence="16 17">CFBP13511</strain>
    </source>
</reference>
<dbReference type="Gene3D" id="3.30.470.10">
    <property type="match status" value="1"/>
</dbReference>
<dbReference type="InterPro" id="IPR001544">
    <property type="entry name" value="Aminotrans_IV"/>
</dbReference>
<evidence type="ECO:0000256" key="2">
    <source>
        <dbReference type="ARBA" id="ARBA00009320"/>
    </source>
</evidence>
<dbReference type="InterPro" id="IPR050571">
    <property type="entry name" value="Class-IV_PLP-Dep_Aminotrnsfr"/>
</dbReference>
<dbReference type="AlphaFoldDB" id="A0A3Q8H5C8"/>
<dbReference type="STRING" id="1219360.GCA_001571305_01261"/>
<dbReference type="Proteomes" id="UP000306393">
    <property type="component" value="Unassembled WGS sequence"/>
</dbReference>